<evidence type="ECO:0000313" key="2">
    <source>
        <dbReference type="Proteomes" id="UP000017836"/>
    </source>
</evidence>
<protein>
    <submittedName>
        <fullName evidence="1">Uncharacterized protein</fullName>
    </submittedName>
</protein>
<dbReference type="AlphaFoldDB" id="W1PIH9"/>
<dbReference type="EMBL" id="KI392980">
    <property type="protein sequence ID" value="ERN09777.1"/>
    <property type="molecule type" value="Genomic_DNA"/>
</dbReference>
<organism evidence="1 2">
    <name type="scientific">Amborella trichopoda</name>
    <dbReference type="NCBI Taxonomy" id="13333"/>
    <lineage>
        <taxon>Eukaryota</taxon>
        <taxon>Viridiplantae</taxon>
        <taxon>Streptophyta</taxon>
        <taxon>Embryophyta</taxon>
        <taxon>Tracheophyta</taxon>
        <taxon>Spermatophyta</taxon>
        <taxon>Magnoliopsida</taxon>
        <taxon>Amborellales</taxon>
        <taxon>Amborellaceae</taxon>
        <taxon>Amborella</taxon>
    </lineage>
</organism>
<gene>
    <name evidence="1" type="ORF">AMTR_s00029p00240100</name>
</gene>
<dbReference type="Gramene" id="ERN09777">
    <property type="protein sequence ID" value="ERN09777"/>
    <property type="gene ID" value="AMTR_s00029p00240100"/>
</dbReference>
<dbReference type="HOGENOM" id="CLU_2336416_0_0_1"/>
<dbReference type="Proteomes" id="UP000017836">
    <property type="component" value="Unassembled WGS sequence"/>
</dbReference>
<reference evidence="2" key="1">
    <citation type="journal article" date="2013" name="Science">
        <title>The Amborella genome and the evolution of flowering plants.</title>
        <authorList>
            <consortium name="Amborella Genome Project"/>
        </authorList>
    </citation>
    <scope>NUCLEOTIDE SEQUENCE [LARGE SCALE GENOMIC DNA]</scope>
</reference>
<evidence type="ECO:0000313" key="1">
    <source>
        <dbReference type="EMBL" id="ERN09777.1"/>
    </source>
</evidence>
<name>W1PIH9_AMBTC</name>
<keyword evidence="2" id="KW-1185">Reference proteome</keyword>
<proteinExistence type="predicted"/>
<sequence>MVHRIVSSFLSFSSASGRLVLGPCSEMFLLVSTICPIGMKSGRAKTGLGRDPTTKEQVIQDEAIDIAPIYHIPLKLNIHYDKDPVPNISSLESVELSP</sequence>
<accession>W1PIH9</accession>